<sequence length="122" mass="14459">MVTKDEQNELPIPVEWRQTLYKVVECLVKNDYQSISKIPLVSKLPKTTSIQINSYIEDYCEELISLPEDAWGSSVYVWQRGYWDVLVDLWTRNEGHSDLVLSVRVYEEQESYRFEVQMVCVF</sequence>
<proteinExistence type="predicted"/>
<dbReference type="Pfam" id="PF24705">
    <property type="entry name" value="DUF7668"/>
    <property type="match status" value="1"/>
</dbReference>
<reference evidence="2 3" key="1">
    <citation type="submission" date="2023-01" db="EMBL/GenBank/DDBJ databases">
        <title>Trichodesmium-associated heterotrophic epibiont bacteria.</title>
        <authorList>
            <person name="Cleveland C.S."/>
            <person name="Webb E.A."/>
        </authorList>
    </citation>
    <scope>NUCLEOTIDE SEQUENCE [LARGE SCALE GENOMIC DNA]</scope>
    <source>
        <strain evidence="2 3">USCH2</strain>
    </source>
</reference>
<feature type="domain" description="DUF7668" evidence="1">
    <location>
        <begin position="24"/>
        <end position="121"/>
    </location>
</feature>
<dbReference type="Proteomes" id="UP001377972">
    <property type="component" value="Unassembled WGS sequence"/>
</dbReference>
<dbReference type="InterPro" id="IPR056085">
    <property type="entry name" value="DUF7668"/>
</dbReference>
<organism evidence="2 3">
    <name type="scientific">Pseudoalteromonas lipolytica</name>
    <dbReference type="NCBI Taxonomy" id="570156"/>
    <lineage>
        <taxon>Bacteria</taxon>
        <taxon>Pseudomonadati</taxon>
        <taxon>Pseudomonadota</taxon>
        <taxon>Gammaproteobacteria</taxon>
        <taxon>Alteromonadales</taxon>
        <taxon>Pseudoalteromonadaceae</taxon>
        <taxon>Pseudoalteromonas</taxon>
    </lineage>
</organism>
<name>A0ABU8SZZ2_9GAMM</name>
<comment type="caution">
    <text evidence="2">The sequence shown here is derived from an EMBL/GenBank/DDBJ whole genome shotgun (WGS) entry which is preliminary data.</text>
</comment>
<dbReference type="RefSeq" id="WP_339983133.1">
    <property type="nucleotide sequence ID" value="NZ_JAQPZS010000049.1"/>
</dbReference>
<protein>
    <recommendedName>
        <fullName evidence="1">DUF7668 domain-containing protein</fullName>
    </recommendedName>
</protein>
<dbReference type="EMBL" id="JAQPZS010000049">
    <property type="protein sequence ID" value="MEJ6498620.1"/>
    <property type="molecule type" value="Genomic_DNA"/>
</dbReference>
<evidence type="ECO:0000259" key="1">
    <source>
        <dbReference type="Pfam" id="PF24705"/>
    </source>
</evidence>
<keyword evidence="3" id="KW-1185">Reference proteome</keyword>
<accession>A0ABU8SZZ2</accession>
<evidence type="ECO:0000313" key="3">
    <source>
        <dbReference type="Proteomes" id="UP001377972"/>
    </source>
</evidence>
<gene>
    <name evidence="2" type="ORF">PQI24_21590</name>
</gene>
<evidence type="ECO:0000313" key="2">
    <source>
        <dbReference type="EMBL" id="MEJ6498620.1"/>
    </source>
</evidence>